<comment type="similarity">
    <text evidence="2">Belongs to the Orn/Lys/Arg decarboxylase class-II family.</text>
</comment>
<dbReference type="InterPro" id="IPR009006">
    <property type="entry name" value="Ala_racemase/Decarboxylase_C"/>
</dbReference>
<dbReference type="Pfam" id="PF02784">
    <property type="entry name" value="Orn_Arg_deC_N"/>
    <property type="match status" value="1"/>
</dbReference>
<evidence type="ECO:0000256" key="6">
    <source>
        <dbReference type="ARBA" id="ARBA00034138"/>
    </source>
</evidence>
<dbReference type="GO" id="GO:0004586">
    <property type="term" value="F:ornithine decarboxylase activity"/>
    <property type="evidence" value="ECO:0007669"/>
    <property type="project" value="UniProtKB-EC"/>
</dbReference>
<dbReference type="SUPFAM" id="SSF50621">
    <property type="entry name" value="Alanine racemase C-terminal domain-like"/>
    <property type="match status" value="1"/>
</dbReference>
<dbReference type="GO" id="GO:0005737">
    <property type="term" value="C:cytoplasm"/>
    <property type="evidence" value="ECO:0007669"/>
    <property type="project" value="TreeGrafter"/>
</dbReference>
<dbReference type="PANTHER" id="PTHR11482">
    <property type="entry name" value="ARGININE/DIAMINOPIMELATE/ORNITHINE DECARBOXYLASE"/>
    <property type="match status" value="1"/>
</dbReference>
<dbReference type="KEGG" id="oca:OCAR_4918"/>
<dbReference type="Gene3D" id="2.40.37.10">
    <property type="entry name" value="Lyase, Ornithine Decarboxylase, Chain A, domain 1"/>
    <property type="match status" value="1"/>
</dbReference>
<protein>
    <recommendedName>
        <fullName evidence="6">ornithine decarboxylase</fullName>
        <ecNumber evidence="6">4.1.1.17</ecNumber>
    </recommendedName>
</protein>
<accession>B6JAY1</accession>
<evidence type="ECO:0000256" key="8">
    <source>
        <dbReference type="PIRSR" id="PIRSR600183-50"/>
    </source>
</evidence>
<dbReference type="FunFam" id="3.20.20.10:FF:000008">
    <property type="entry name" value="Ornithine decarboxylase"/>
    <property type="match status" value="1"/>
</dbReference>
<evidence type="ECO:0000256" key="7">
    <source>
        <dbReference type="ARBA" id="ARBA00049127"/>
    </source>
</evidence>
<dbReference type="InterPro" id="IPR002433">
    <property type="entry name" value="Orn_de-COase"/>
</dbReference>
<evidence type="ECO:0000256" key="2">
    <source>
        <dbReference type="ARBA" id="ARBA00008872"/>
    </source>
</evidence>
<dbReference type="FunFam" id="2.40.37.10:FF:000004">
    <property type="entry name" value="Ornithine decarboxylase"/>
    <property type="match status" value="1"/>
</dbReference>
<evidence type="ECO:0000256" key="3">
    <source>
        <dbReference type="ARBA" id="ARBA00022898"/>
    </source>
</evidence>
<dbReference type="InterPro" id="IPR022644">
    <property type="entry name" value="De-COase2_N"/>
</dbReference>
<dbReference type="PRINTS" id="PR01179">
    <property type="entry name" value="ODADCRBXLASE"/>
</dbReference>
<dbReference type="InterPro" id="IPR000183">
    <property type="entry name" value="Orn/DAP/Arg_de-COase"/>
</dbReference>
<dbReference type="STRING" id="504832.OCA5_c30380"/>
<dbReference type="InterPro" id="IPR029066">
    <property type="entry name" value="PLP-binding_barrel"/>
</dbReference>
<comment type="cofactor">
    <cofactor evidence="1 8">
        <name>pyridoxal 5'-phosphate</name>
        <dbReference type="ChEBI" id="CHEBI:597326"/>
    </cofactor>
</comment>
<dbReference type="CDD" id="cd00622">
    <property type="entry name" value="PLPDE_III_ODC"/>
    <property type="match status" value="1"/>
</dbReference>
<keyword evidence="3 8" id="KW-0663">Pyridoxal phosphate</keyword>
<gene>
    <name evidence="10" type="primary">ldc</name>
    <name evidence="10" type="ordered locus">OCA5_c30380</name>
</gene>
<dbReference type="eggNOG" id="COG0019">
    <property type="taxonomic scope" value="Bacteria"/>
</dbReference>
<dbReference type="InterPro" id="IPR022653">
    <property type="entry name" value="De-COase2_pyr-phos_BS"/>
</dbReference>
<dbReference type="AlphaFoldDB" id="B6JAY1"/>
<evidence type="ECO:0000313" key="11">
    <source>
        <dbReference type="Proteomes" id="UP000007730"/>
    </source>
</evidence>
<reference evidence="10 11" key="1">
    <citation type="journal article" date="2011" name="J. Bacteriol.">
        <title>Complete genome sequences of the chemolithoautotrophic Oligotropha carboxidovorans strains OM4 and OM5.</title>
        <authorList>
            <person name="Volland S."/>
            <person name="Rachinger M."/>
            <person name="Strittmatter A."/>
            <person name="Daniel R."/>
            <person name="Gottschalk G."/>
            <person name="Meyer O."/>
        </authorList>
    </citation>
    <scope>NUCLEOTIDE SEQUENCE [LARGE SCALE GENOMIC DNA]</scope>
    <source>
        <strain evidence="11">ATCC 49405 / DSM 1227 / KCTC 32145 / OM5</strain>
    </source>
</reference>
<evidence type="ECO:0000256" key="5">
    <source>
        <dbReference type="ARBA" id="ARBA00034115"/>
    </source>
</evidence>
<dbReference type="Proteomes" id="UP000007730">
    <property type="component" value="Chromosome"/>
</dbReference>
<sequence>MVASPSCDMAGFPGSEIISLSGSSQGRWESAMTDRIQEFLRDRRSKGLDTEPCLVVDLDVVRDNYQTFAKALPDSRVFYAVKANPAPEVLTLLASLGSCFDTATVPEIEMALAAGATPDRISFGNTIKKERDVARAYALGIRLFAVDCTAEVEKIARAAPGAKVFCRILYDCAGAEWPLSRKFGCDPEMAVDVLDLAKRLGLEPVGISFHVGSQQRKVKAWDRALAMASQVFRDCAERGINLTMVNMGGGFPTKYLKDVPPVVQYGRSIFRALRKHFGNQIPETIIEPGRGMVGNAGVIEAEVVLISKKSDDDENRWVYLDIGKFGGLAETMGESIRYQIRTRHDGAEMAPCVLAGPTCDSADVLYEKAPYPLPVTLEIGDKVLIEGTGAYTSTYSSVAFNGIPPLRTYHI</sequence>
<evidence type="ECO:0000256" key="4">
    <source>
        <dbReference type="ARBA" id="ARBA00023239"/>
    </source>
</evidence>
<dbReference type="KEGG" id="ocg:OCA5_c30380"/>
<dbReference type="Gene3D" id="3.20.20.10">
    <property type="entry name" value="Alanine racemase"/>
    <property type="match status" value="1"/>
</dbReference>
<dbReference type="EC" id="4.1.1.17" evidence="6"/>
<keyword evidence="11" id="KW-1185">Reference proteome</keyword>
<dbReference type="EMBL" id="CP002826">
    <property type="protein sequence ID" value="AEI07722.1"/>
    <property type="molecule type" value="Genomic_DNA"/>
</dbReference>
<keyword evidence="4 10" id="KW-0456">Lyase</keyword>
<feature type="domain" description="Orn/DAP/Arg decarboxylase 2 N-terminal" evidence="9">
    <location>
        <begin position="60"/>
        <end position="293"/>
    </location>
</feature>
<dbReference type="PROSITE" id="PS00878">
    <property type="entry name" value="ODR_DC_2_1"/>
    <property type="match status" value="1"/>
</dbReference>
<comment type="pathway">
    <text evidence="5">Amine and polyamine biosynthesis; putrescine biosynthesis via L-ornithine pathway; putrescine from L-ornithine: step 1/1.</text>
</comment>
<name>B6JAY1_AFIC5</name>
<evidence type="ECO:0000313" key="10">
    <source>
        <dbReference type="EMBL" id="AEI07722.1"/>
    </source>
</evidence>
<dbReference type="PRINTS" id="PR01182">
    <property type="entry name" value="ORNDCRBXLASE"/>
</dbReference>
<comment type="catalytic activity">
    <reaction evidence="7">
        <text>L-ornithine + H(+) = putrescine + CO2</text>
        <dbReference type="Rhea" id="RHEA:22964"/>
        <dbReference type="ChEBI" id="CHEBI:15378"/>
        <dbReference type="ChEBI" id="CHEBI:16526"/>
        <dbReference type="ChEBI" id="CHEBI:46911"/>
        <dbReference type="ChEBI" id="CHEBI:326268"/>
        <dbReference type="EC" id="4.1.1.17"/>
    </reaction>
</comment>
<dbReference type="SUPFAM" id="SSF51419">
    <property type="entry name" value="PLP-binding barrel"/>
    <property type="match status" value="1"/>
</dbReference>
<feature type="modified residue" description="N6-(pyridoxal phosphate)lysine" evidence="8">
    <location>
        <position position="82"/>
    </location>
</feature>
<evidence type="ECO:0000259" key="9">
    <source>
        <dbReference type="Pfam" id="PF02784"/>
    </source>
</evidence>
<dbReference type="GO" id="GO:0033387">
    <property type="term" value="P:putrescine biosynthetic process from arginine, via ornithine"/>
    <property type="evidence" value="ECO:0007669"/>
    <property type="project" value="TreeGrafter"/>
</dbReference>
<evidence type="ECO:0000256" key="1">
    <source>
        <dbReference type="ARBA" id="ARBA00001933"/>
    </source>
</evidence>
<proteinExistence type="inferred from homology"/>
<dbReference type="HOGENOM" id="CLU_026444_1_3_5"/>
<feature type="active site" description="Proton donor" evidence="8">
    <location>
        <position position="359"/>
    </location>
</feature>
<dbReference type="PANTHER" id="PTHR11482:SF6">
    <property type="entry name" value="ORNITHINE DECARBOXYLASE 1-RELATED"/>
    <property type="match status" value="1"/>
</dbReference>
<dbReference type="PATRIC" id="fig|504832.7.peg.3201"/>
<organism evidence="10 11">
    <name type="scientific">Afipia carboxidovorans (strain ATCC 49405 / DSM 1227 / KCTC 32145 / OM5)</name>
    <name type="common">Oligotropha carboxidovorans</name>
    <dbReference type="NCBI Taxonomy" id="504832"/>
    <lineage>
        <taxon>Bacteria</taxon>
        <taxon>Pseudomonadati</taxon>
        <taxon>Pseudomonadota</taxon>
        <taxon>Alphaproteobacteria</taxon>
        <taxon>Hyphomicrobiales</taxon>
        <taxon>Nitrobacteraceae</taxon>
        <taxon>Afipia</taxon>
    </lineage>
</organism>